<evidence type="ECO:0000256" key="3">
    <source>
        <dbReference type="ARBA" id="ARBA00022806"/>
    </source>
</evidence>
<keyword evidence="3 7" id="KW-0347">Helicase</keyword>
<evidence type="ECO:0000313" key="8">
    <source>
        <dbReference type="Proteomes" id="UP000185062"/>
    </source>
</evidence>
<reference evidence="7 8" key="1">
    <citation type="submission" date="2016-12" db="EMBL/GenBank/DDBJ databases">
        <authorList>
            <person name="Song W.-J."/>
            <person name="Kurnit D.M."/>
        </authorList>
    </citation>
    <scope>NUCLEOTIDE SEQUENCE [LARGE SCALE GENOMIC DNA]</scope>
    <source>
        <strain evidence="7 8">ATCC 49181</strain>
    </source>
</reference>
<keyword evidence="4" id="KW-0067">ATP-binding</keyword>
<dbReference type="GO" id="GO:0005524">
    <property type="term" value="F:ATP binding"/>
    <property type="evidence" value="ECO:0007669"/>
    <property type="project" value="UniProtKB-KW"/>
</dbReference>
<keyword evidence="2" id="KW-0378">Hydrolase</keyword>
<dbReference type="Pfam" id="PF13245">
    <property type="entry name" value="AAA_19"/>
    <property type="match status" value="1"/>
</dbReference>
<dbReference type="Pfam" id="PF08378">
    <property type="entry name" value="NERD"/>
    <property type="match status" value="1"/>
</dbReference>
<evidence type="ECO:0000313" key="7">
    <source>
        <dbReference type="EMBL" id="SIO44146.1"/>
    </source>
</evidence>
<protein>
    <submittedName>
        <fullName evidence="7">UvrD-like helicase C-terminal domain-containing protein</fullName>
    </submittedName>
</protein>
<dbReference type="InterPro" id="IPR027417">
    <property type="entry name" value="P-loop_NTPase"/>
</dbReference>
<dbReference type="Proteomes" id="UP000185062">
    <property type="component" value="Unassembled WGS sequence"/>
</dbReference>
<dbReference type="InterPro" id="IPR000212">
    <property type="entry name" value="DNA_helicase_UvrD/REP"/>
</dbReference>
<evidence type="ECO:0000256" key="2">
    <source>
        <dbReference type="ARBA" id="ARBA00022801"/>
    </source>
</evidence>
<evidence type="ECO:0000259" key="5">
    <source>
        <dbReference type="Pfam" id="PF08378"/>
    </source>
</evidence>
<dbReference type="eggNOG" id="COG0210">
    <property type="taxonomic scope" value="Bacteria"/>
</dbReference>
<dbReference type="EMBL" id="FSRO01000001">
    <property type="protein sequence ID" value="SIO44146.1"/>
    <property type="molecule type" value="Genomic_DNA"/>
</dbReference>
<dbReference type="PANTHER" id="PTHR11070">
    <property type="entry name" value="UVRD / RECB / PCRA DNA HELICASE FAMILY MEMBER"/>
    <property type="match status" value="1"/>
</dbReference>
<keyword evidence="8" id="KW-1185">Reference proteome</keyword>
<accession>A0A1N6JJE1</accession>
<dbReference type="AlphaFoldDB" id="A0A1N6JJE1"/>
<dbReference type="InterPro" id="IPR011528">
    <property type="entry name" value="NERD"/>
</dbReference>
<dbReference type="GO" id="GO:0005829">
    <property type="term" value="C:cytosol"/>
    <property type="evidence" value="ECO:0007669"/>
    <property type="project" value="TreeGrafter"/>
</dbReference>
<feature type="domain" description="UvrD-like helicase C-terminal" evidence="6">
    <location>
        <begin position="426"/>
        <end position="534"/>
    </location>
</feature>
<proteinExistence type="predicted"/>
<organism evidence="7 8">
    <name type="scientific">Nitrosomonas cryotolerans ATCC 49181</name>
    <dbReference type="NCBI Taxonomy" id="1131553"/>
    <lineage>
        <taxon>Bacteria</taxon>
        <taxon>Pseudomonadati</taxon>
        <taxon>Pseudomonadota</taxon>
        <taxon>Betaproteobacteria</taxon>
        <taxon>Nitrosomonadales</taxon>
        <taxon>Nitrosomonadaceae</taxon>
        <taxon>Nitrosomonas</taxon>
    </lineage>
</organism>
<dbReference type="STRING" id="44575.SAMN05216419_102920"/>
<keyword evidence="1" id="KW-0547">Nucleotide-binding</keyword>
<feature type="domain" description="UvrD-like helicase C-terminal" evidence="6">
    <location>
        <begin position="540"/>
        <end position="599"/>
    </location>
</feature>
<dbReference type="GO" id="GO:0000725">
    <property type="term" value="P:recombinational repair"/>
    <property type="evidence" value="ECO:0007669"/>
    <property type="project" value="TreeGrafter"/>
</dbReference>
<dbReference type="InterPro" id="IPR014017">
    <property type="entry name" value="DNA_helicase_UvrD-like_C"/>
</dbReference>
<dbReference type="Pfam" id="PF13361">
    <property type="entry name" value="UvrD_C"/>
    <property type="match status" value="2"/>
</dbReference>
<name>A0A1N6JJE1_9PROT</name>
<dbReference type="PANTHER" id="PTHR11070:SF45">
    <property type="entry name" value="DNA 3'-5' HELICASE"/>
    <property type="match status" value="1"/>
</dbReference>
<dbReference type="GO" id="GO:0003677">
    <property type="term" value="F:DNA binding"/>
    <property type="evidence" value="ECO:0007669"/>
    <property type="project" value="InterPro"/>
</dbReference>
<dbReference type="Gene3D" id="3.40.50.300">
    <property type="entry name" value="P-loop containing nucleotide triphosphate hydrolases"/>
    <property type="match status" value="2"/>
</dbReference>
<dbReference type="SUPFAM" id="SSF52540">
    <property type="entry name" value="P-loop containing nucleoside triphosphate hydrolases"/>
    <property type="match status" value="1"/>
</dbReference>
<evidence type="ECO:0000256" key="4">
    <source>
        <dbReference type="ARBA" id="ARBA00022840"/>
    </source>
</evidence>
<evidence type="ECO:0000259" key="6">
    <source>
        <dbReference type="Pfam" id="PF13361"/>
    </source>
</evidence>
<gene>
    <name evidence="7" type="ORF">SAMN02743940_2648</name>
</gene>
<sequence>MAIILPSLHSKNLKLTPGERRFGTSLLRNLEDDYHCWVDVPVGPRQRRPDFIILHPGRGILVLEVKDWKLPTIHRMDRLTAEIETGQGVKTVVNPLEQARAYAIEIKELLERDPLLVQQEQGRYHGHLLLPWGFGVVFANITRKQFQAAELDQAIAGDKVICQDEMSETVAVDAFQERLWNMFTYSFGGILSLARIDRVRWHLFPEVRIQQGHLFDTVEHEADAQQIITQVLPDMIKVMDKEQEKLTRNLGHGHRIIHGVAGSGKTLILAHRALYLDKLGLAKPVLMLCYNKTLAARLKQLLIERNAGNQVQVRHFHGWCKEMCTLYQLDLSDAPGQEIWERQVAAVIAGCEKGRVPRAQYAAVLIDEGHDFKPEWFRLLVQMIDPETNALLLMYDDAQNIYGGSQRRTFNWSGVGINARGRSTILRVNYRNTVEVLDFAYQFAAAYLDQNESNEETPLVHPEFGGRKGARPEVQRLNNSAEELNYIAAWLKNRSEAGVPLNQMAVLCRFNAQITRISRELASKGLAVECAQGDGVFNPTKNTIKMLTMHSSKGLEFSSVVIPDLGCMPYAKATHEAEARLLYVALTRSTENMLVTYHKESLFTQHCERLQHTPSQPVQ</sequence>
<dbReference type="GO" id="GO:0016787">
    <property type="term" value="F:hydrolase activity"/>
    <property type="evidence" value="ECO:0007669"/>
    <property type="project" value="UniProtKB-KW"/>
</dbReference>
<evidence type="ECO:0000256" key="1">
    <source>
        <dbReference type="ARBA" id="ARBA00022741"/>
    </source>
</evidence>
<dbReference type="GO" id="GO:0043138">
    <property type="term" value="F:3'-5' DNA helicase activity"/>
    <property type="evidence" value="ECO:0007669"/>
    <property type="project" value="TreeGrafter"/>
</dbReference>
<feature type="domain" description="NERD" evidence="5">
    <location>
        <begin position="17"/>
        <end position="112"/>
    </location>
</feature>
<dbReference type="RefSeq" id="WP_028461925.1">
    <property type="nucleotide sequence ID" value="NZ_FSRO01000001.1"/>
</dbReference>